<dbReference type="GO" id="GO:0050661">
    <property type="term" value="F:NADP binding"/>
    <property type="evidence" value="ECO:0007669"/>
    <property type="project" value="InterPro"/>
</dbReference>
<dbReference type="SUPFAM" id="SSF51905">
    <property type="entry name" value="FAD/NAD(P)-binding domain"/>
    <property type="match status" value="2"/>
</dbReference>
<evidence type="ECO:0000256" key="2">
    <source>
        <dbReference type="ARBA" id="ARBA00022630"/>
    </source>
</evidence>
<comment type="similarity">
    <text evidence="1">Belongs to the FMO family.</text>
</comment>
<keyword evidence="4" id="KW-0560">Oxidoreductase</keyword>
<proteinExistence type="inferred from homology"/>
<evidence type="ECO:0000256" key="3">
    <source>
        <dbReference type="ARBA" id="ARBA00022827"/>
    </source>
</evidence>
<dbReference type="InterPro" id="IPR050346">
    <property type="entry name" value="FMO-like"/>
</dbReference>
<protein>
    <submittedName>
        <fullName evidence="5">Uncharacterized protein</fullName>
    </submittedName>
</protein>
<gene>
    <name evidence="5" type="ORF">N8I77_003105</name>
</gene>
<dbReference type="GO" id="GO:0004499">
    <property type="term" value="F:N,N-dimethylaniline monooxygenase activity"/>
    <property type="evidence" value="ECO:0007669"/>
    <property type="project" value="InterPro"/>
</dbReference>
<keyword evidence="2" id="KW-0285">Flavoprotein</keyword>
<dbReference type="Pfam" id="PF00743">
    <property type="entry name" value="FMO-like"/>
    <property type="match status" value="2"/>
</dbReference>
<name>A0AAD9W7C0_PHOAM</name>
<keyword evidence="3" id="KW-0274">FAD</keyword>
<dbReference type="InterPro" id="IPR020946">
    <property type="entry name" value="Flavin_mOase-like"/>
</dbReference>
<keyword evidence="6" id="KW-1185">Reference proteome</keyword>
<evidence type="ECO:0000256" key="1">
    <source>
        <dbReference type="ARBA" id="ARBA00009183"/>
    </source>
</evidence>
<evidence type="ECO:0000313" key="5">
    <source>
        <dbReference type="EMBL" id="KAK2609611.1"/>
    </source>
</evidence>
<comment type="caution">
    <text evidence="5">The sequence shown here is derived from an EMBL/GenBank/DDBJ whole genome shotgun (WGS) entry which is preliminary data.</text>
</comment>
<dbReference type="InterPro" id="IPR036188">
    <property type="entry name" value="FAD/NAD-bd_sf"/>
</dbReference>
<dbReference type="PRINTS" id="PR00419">
    <property type="entry name" value="ADXRDTASE"/>
</dbReference>
<evidence type="ECO:0000256" key="4">
    <source>
        <dbReference type="ARBA" id="ARBA00023002"/>
    </source>
</evidence>
<dbReference type="GO" id="GO:0050660">
    <property type="term" value="F:flavin adenine dinucleotide binding"/>
    <property type="evidence" value="ECO:0007669"/>
    <property type="project" value="InterPro"/>
</dbReference>
<reference evidence="5" key="1">
    <citation type="submission" date="2023-06" db="EMBL/GenBank/DDBJ databases">
        <authorList>
            <person name="Noh H."/>
        </authorList>
    </citation>
    <scope>NUCLEOTIDE SEQUENCE</scope>
    <source>
        <strain evidence="5">DUCC20226</strain>
    </source>
</reference>
<dbReference type="Proteomes" id="UP001265746">
    <property type="component" value="Unassembled WGS sequence"/>
</dbReference>
<organism evidence="5 6">
    <name type="scientific">Phomopsis amygdali</name>
    <name type="common">Fusicoccum amygdali</name>
    <dbReference type="NCBI Taxonomy" id="1214568"/>
    <lineage>
        <taxon>Eukaryota</taxon>
        <taxon>Fungi</taxon>
        <taxon>Dikarya</taxon>
        <taxon>Ascomycota</taxon>
        <taxon>Pezizomycotina</taxon>
        <taxon>Sordariomycetes</taxon>
        <taxon>Sordariomycetidae</taxon>
        <taxon>Diaporthales</taxon>
        <taxon>Diaporthaceae</taxon>
        <taxon>Diaporthe</taxon>
    </lineage>
</organism>
<dbReference type="AlphaFoldDB" id="A0AAD9W7C0"/>
<dbReference type="EMBL" id="JAUJFL010000002">
    <property type="protein sequence ID" value="KAK2609611.1"/>
    <property type="molecule type" value="Genomic_DNA"/>
</dbReference>
<dbReference type="Gene3D" id="3.50.50.60">
    <property type="entry name" value="FAD/NAD(P)-binding domain"/>
    <property type="match status" value="2"/>
</dbReference>
<evidence type="ECO:0000313" key="6">
    <source>
        <dbReference type="Proteomes" id="UP001265746"/>
    </source>
</evidence>
<sequence length="722" mass="80764">MWTLLNFTLPLSPGNIPAAKMPVKRVAVIGAGPAGAIAVDALAQEKAFDVIRVFERREGPGGCWIGDTTPPPHLTNLTALAGRTGDPPVPIPQTLPARTPRPAQPRFAESSIYPYLETNVDDVAMSFTGGGAESIPDERSEWSVSRHGADTPFRHWRVLRRYIAGLWERNGYAGLVSYRTAVERAVKVGGEWEVTLRREGEGNEDEWWVERFDAVVVASGHFNVPWIPAVEGLEEFESSRPGSVLHSKMYRGRDGFKGKRVVVVGASVSGADIAYDLASSKVTDGAVHAIVIGHNFNTYFGDEAFNHPRIKKQPSIARVDAQTRTVHLVDGTAIPDVDHLIFGTGYSWSLPFLPQVPTRNNRVPGLYQHIVWQKDPTLLFVGAVGAGLTFKIFEWQAVYAARLLAGRGTLPSVEEMQAWEAARVKEKGDGPKFLMVYPDFEEYFEKVRELSGEPTKGLGRRLPKYDKTWFQLFMDGHELREAMWKRFNEQARAELEAGGEDTAVGSRLGGQWYMGWEPSMRPIQLPLPKLNYDSHFEVWEWRLKTLLKHNSLLGFIEAQEPSSVPDTRSFGEIKEAAATTHCLALLESSVSDHILADILTLSPDGKPPNDPYVLFKHIKDLVHDIQLNSEANNYVLCDYLNRADQFCSVQALFQTLDGLDKEGYEPNDWRNLILIAALLVKRRFPSCLPASVKHYISKVKVKTIALTDVEWKSMVYEFKNVS</sequence>
<dbReference type="PANTHER" id="PTHR23023">
    <property type="entry name" value="DIMETHYLANILINE MONOOXYGENASE"/>
    <property type="match status" value="1"/>
</dbReference>
<accession>A0AAD9W7C0</accession>